<comment type="caution">
    <text evidence="6">The sequence shown here is derived from an EMBL/GenBank/DDBJ whole genome shotgun (WGS) entry which is preliminary data.</text>
</comment>
<evidence type="ECO:0000256" key="2">
    <source>
        <dbReference type="ARBA" id="ARBA00006906"/>
    </source>
</evidence>
<evidence type="ECO:0000256" key="4">
    <source>
        <dbReference type="ARBA" id="ARBA00023239"/>
    </source>
</evidence>
<dbReference type="Proteomes" id="UP000216533">
    <property type="component" value="Unassembled WGS sequence"/>
</dbReference>
<comment type="pathway">
    <text evidence="1">Carbohydrate acid metabolism.</text>
</comment>
<dbReference type="GO" id="GO:0016829">
    <property type="term" value="F:lyase activity"/>
    <property type="evidence" value="ECO:0007669"/>
    <property type="project" value="UniProtKB-KW"/>
</dbReference>
<proteinExistence type="inferred from homology"/>
<evidence type="ECO:0000313" key="7">
    <source>
        <dbReference type="Proteomes" id="UP000216533"/>
    </source>
</evidence>
<keyword evidence="4" id="KW-0456">Lyase</keyword>
<organism evidence="6 7">
    <name type="scientific">Parenemella sanctibonifatiensis</name>
    <dbReference type="NCBI Taxonomy" id="2016505"/>
    <lineage>
        <taxon>Bacteria</taxon>
        <taxon>Bacillati</taxon>
        <taxon>Actinomycetota</taxon>
        <taxon>Actinomycetes</taxon>
        <taxon>Propionibacteriales</taxon>
        <taxon>Propionibacteriaceae</taxon>
        <taxon>Parenemella</taxon>
    </lineage>
</organism>
<evidence type="ECO:0000256" key="3">
    <source>
        <dbReference type="ARBA" id="ARBA00011233"/>
    </source>
</evidence>
<dbReference type="EMBL" id="NMVI01000026">
    <property type="protein sequence ID" value="OYN85119.1"/>
    <property type="molecule type" value="Genomic_DNA"/>
</dbReference>
<evidence type="ECO:0000256" key="1">
    <source>
        <dbReference type="ARBA" id="ARBA00004761"/>
    </source>
</evidence>
<dbReference type="Gene3D" id="3.20.20.70">
    <property type="entry name" value="Aldolase class I"/>
    <property type="match status" value="1"/>
</dbReference>
<evidence type="ECO:0000256" key="5">
    <source>
        <dbReference type="ARBA" id="ARBA00023277"/>
    </source>
</evidence>
<dbReference type="InterPro" id="IPR013785">
    <property type="entry name" value="Aldolase_TIM"/>
</dbReference>
<comment type="similarity">
    <text evidence="2">Belongs to the KHG/KDPG aldolase family.</text>
</comment>
<comment type="subunit">
    <text evidence="3">Homotrimer.</text>
</comment>
<dbReference type="InterPro" id="IPR000887">
    <property type="entry name" value="Aldlse_KDPG_KHG"/>
</dbReference>
<dbReference type="PANTHER" id="PTHR30246:SF1">
    <property type="entry name" value="2-DEHYDRO-3-DEOXY-6-PHOSPHOGALACTONATE ALDOLASE-RELATED"/>
    <property type="match status" value="1"/>
</dbReference>
<dbReference type="AlphaFoldDB" id="A0A255E0N1"/>
<dbReference type="PANTHER" id="PTHR30246">
    <property type="entry name" value="2-KETO-3-DEOXY-6-PHOSPHOGLUCONATE ALDOLASE"/>
    <property type="match status" value="1"/>
</dbReference>
<accession>A0A255E0N1</accession>
<evidence type="ECO:0000313" key="6">
    <source>
        <dbReference type="EMBL" id="OYN85119.1"/>
    </source>
</evidence>
<gene>
    <name evidence="6" type="ORF">CGZ92_11705</name>
</gene>
<sequence>MHRPPQRSQLLDAVVVQAIWPIPPALLRDAVVAQVRPGANAGLGTRLGGTCQDGPVDRIELNGRLASTKVIVSLKPPPKADNYIAPIEVCIQEKVGCFQLAADEAGELATLKAIYGPRADFGVYGVRTHDQLIAALEQRVDFVQLPYLDQGLLEEAVGAGVQTLVGARTPTEIIHAWWAGATAVTVYPAGSLSNDEIADLGDLFGDVDRFAFGNVERTTTDKWLASGARGVFLGDSLVANATRGGSLNDLRQRCRSTMDSIRRYLR</sequence>
<keyword evidence="5" id="KW-0119">Carbohydrate metabolism</keyword>
<reference evidence="6 7" key="1">
    <citation type="submission" date="2017-07" db="EMBL/GenBank/DDBJ databases">
        <title>Draft whole genome sequences of clinical Proprionibacteriaceae strains.</title>
        <authorList>
            <person name="Bernier A.-M."/>
            <person name="Bernard K."/>
            <person name="Domingo M.-C."/>
        </authorList>
    </citation>
    <scope>NUCLEOTIDE SEQUENCE [LARGE SCALE GENOMIC DNA]</scope>
    <source>
        <strain evidence="6 7">NML 160184</strain>
    </source>
</reference>
<name>A0A255E0N1_9ACTN</name>
<dbReference type="SUPFAM" id="SSF51569">
    <property type="entry name" value="Aldolase"/>
    <property type="match status" value="1"/>
</dbReference>
<protein>
    <submittedName>
        <fullName evidence="6">Uncharacterized protein</fullName>
    </submittedName>
</protein>